<dbReference type="AlphaFoldDB" id="A0A521E3R8"/>
<feature type="signal peptide" evidence="1">
    <location>
        <begin position="1"/>
        <end position="16"/>
    </location>
</feature>
<sequence length="561" mass="58797">MFIGLGLGLGMLPAIAADGNAPPIAARRLSGDTWPAQPQAYPLNLVPQPSGEFGSAAGWSAHAGLTIDTAAGLARWNGTSTGQQSFQIAMAQPAVAGRDYSFAASVPRRAAGQASMGFGTPGAVTAGGVLAAARSRVGRVRATGASLSARFLINAGADLDLDHLRVYDTTALMGKILRIFAGIKQSNGNGAEATPTPFNFFTPEPRAIMIPMAANPTFGAEIDENGHGRPMIACDPMPHQTPNSGGGPGGAFCKKVCEGLSDDEVMVFLCSAWAGGAMLDGGVWDRDAGGAAIVAMEREVDYLLGIGAPGSNVAHVGVCQGEGDRGLDKAPRHRQKLARTITELRAKWGDFPVTIMEIGGADNSPGSITDLMIQEQKKLASNSGDPAALPFCEYIPRRLNAGFRPDGTHYDQTEQEIRGEQEGASALRLNYGAERPTGFALSDAAIAPFGVTITEQWAEALSFVFQGSDPRRRIAWPILPAGTRVRCKVATSGALYFRLSVGDGLGPSGTVDLVPMMNAGNHEIDVIIPPYTTSTHMGFLITTLGTQVRVSDWKVDLPQGL</sequence>
<keyword evidence="3" id="KW-1185">Reference proteome</keyword>
<name>A0A521E3R8_9RHOB</name>
<dbReference type="InterPro" id="IPR036514">
    <property type="entry name" value="SGNH_hydro_sf"/>
</dbReference>
<accession>A0A521E3R8</accession>
<evidence type="ECO:0008006" key="4">
    <source>
        <dbReference type="Google" id="ProtNLM"/>
    </source>
</evidence>
<feature type="chain" id="PRO_5022031938" description="Sialate O-acetylesterase domain-containing protein" evidence="1">
    <location>
        <begin position="17"/>
        <end position="561"/>
    </location>
</feature>
<evidence type="ECO:0000313" key="3">
    <source>
        <dbReference type="Proteomes" id="UP000319014"/>
    </source>
</evidence>
<dbReference type="EMBL" id="FXTK01000011">
    <property type="protein sequence ID" value="SMO78594.1"/>
    <property type="molecule type" value="Genomic_DNA"/>
</dbReference>
<dbReference type="GO" id="GO:0016788">
    <property type="term" value="F:hydrolase activity, acting on ester bonds"/>
    <property type="evidence" value="ECO:0007669"/>
    <property type="project" value="UniProtKB-ARBA"/>
</dbReference>
<dbReference type="SUPFAM" id="SSF52266">
    <property type="entry name" value="SGNH hydrolase"/>
    <property type="match status" value="1"/>
</dbReference>
<evidence type="ECO:0000313" key="2">
    <source>
        <dbReference type="EMBL" id="SMO78594.1"/>
    </source>
</evidence>
<reference evidence="2 3" key="1">
    <citation type="submission" date="2017-05" db="EMBL/GenBank/DDBJ databases">
        <authorList>
            <person name="Varghese N."/>
            <person name="Submissions S."/>
        </authorList>
    </citation>
    <scope>NUCLEOTIDE SEQUENCE [LARGE SCALE GENOMIC DNA]</scope>
    <source>
        <strain evidence="2 3">DSM 100094</strain>
    </source>
</reference>
<keyword evidence="1" id="KW-0732">Signal</keyword>
<protein>
    <recommendedName>
        <fullName evidence="4">Sialate O-acetylesterase domain-containing protein</fullName>
    </recommendedName>
</protein>
<dbReference type="RefSeq" id="WP_142663558.1">
    <property type="nucleotide sequence ID" value="NZ_FXTK01000011.1"/>
</dbReference>
<gene>
    <name evidence="2" type="ORF">SAMN06265221_11137</name>
</gene>
<dbReference type="Proteomes" id="UP000319014">
    <property type="component" value="Unassembled WGS sequence"/>
</dbReference>
<evidence type="ECO:0000256" key="1">
    <source>
        <dbReference type="SAM" id="SignalP"/>
    </source>
</evidence>
<dbReference type="Gene3D" id="3.40.50.1110">
    <property type="entry name" value="SGNH hydrolase"/>
    <property type="match status" value="1"/>
</dbReference>
<dbReference type="OrthoDB" id="7851518at2"/>
<organism evidence="2 3">
    <name type="scientific">Paracoccus laeviglucosivorans</name>
    <dbReference type="NCBI Taxonomy" id="1197861"/>
    <lineage>
        <taxon>Bacteria</taxon>
        <taxon>Pseudomonadati</taxon>
        <taxon>Pseudomonadota</taxon>
        <taxon>Alphaproteobacteria</taxon>
        <taxon>Rhodobacterales</taxon>
        <taxon>Paracoccaceae</taxon>
        <taxon>Paracoccus</taxon>
    </lineage>
</organism>
<proteinExistence type="predicted"/>